<evidence type="ECO:0000256" key="1">
    <source>
        <dbReference type="SAM" id="MobiDB-lite"/>
    </source>
</evidence>
<dbReference type="AlphaFoldDB" id="A0A7S7LGH6"/>
<dbReference type="GO" id="GO:0004843">
    <property type="term" value="F:cysteine-type deubiquitinase activity"/>
    <property type="evidence" value="ECO:0007669"/>
    <property type="project" value="InterPro"/>
</dbReference>
<name>A0A7S7LGH6_CRYPV</name>
<proteinExistence type="predicted"/>
<dbReference type="Pfam" id="PF00443">
    <property type="entry name" value="UCH"/>
    <property type="match status" value="1"/>
</dbReference>
<feature type="domain" description="USP" evidence="2">
    <location>
        <begin position="590"/>
        <end position="908"/>
    </location>
</feature>
<dbReference type="Proteomes" id="UP000593906">
    <property type="component" value="Chromosome 7"/>
</dbReference>
<dbReference type="SUPFAM" id="SSF54001">
    <property type="entry name" value="Cysteine proteinases"/>
    <property type="match status" value="1"/>
</dbReference>
<dbReference type="PANTHER" id="PTHR24006:SF747">
    <property type="entry name" value="UBIQUITIN CARBOXYL-TERMINAL HYDROLASE 20"/>
    <property type="match status" value="1"/>
</dbReference>
<sequence length="910" mass="105580">MGENKDEFQEGENGLFRLVDSQEKKNEDIVRIDSEEDIEKTEMSVLCLYSSSGSVSDSYSSVGSSGFISISTGLSGSILTNDSISPVSSRSDSESYSIGSLSESSIPTFPTFKDSSFRTSHFSKETLEEEVDQQECIEDIPQINSENSLEELLFKNLTINGLVMKNLNSLTSKYSGDLLSELMRLNLKDLVENFFGIYSIEYYEKNLPLICSFLSVLFELSYNENKLSELNVKLWIFFELTFEEILKIFNIKEIDELPLIPVVYWMIENWNKYDMFLNFKNHENKVEEIKNKLNGILFSLHLRKDFEVPGPAVEYYFRLILDYRSGDAFQGCILYVIKSIKFLVNYLLGPIKVKSDKANFKGIIEILNNFDQNRTQIFSRTLDILILNSKSNERENQIQDMELNSTFEKTIPIYFFSAFFLIKYPEDKIIQNILLDIIISICNNNSLKFEHRKQSIVHIISLILHACKNTSSGGTLERSIVDLLLQVFNLEIWSYLDSFKIMEILDTVDGVIRGMTERARLGDSAKNEFEIISRLYQLQSILLVTSSNGFKNEDKEKGGEAYNDYEVEFNENGWRTKLINSYMNLNEKDKGIRNIGNTCYLNSTIQCLALSYYFIEWLHEYMRNKFSKPNKLILYLFEFLTCILEPIKQDGKYNIVARICSNNNAKSVDLRFVKEISNTFSFGKQHDASEFLRYLLTNIDDNCSPFIMLTEDYVKCLSCGAIESKKNHSLSIIDLYVFNNSLSHSDNRENLNLSNDYIITLDSLIKNHFLSENIPDSLDCDHCQQKSASERWNSIVNPSKYVILALHNYFWDQKSNKGIKQNEIKIIFNELFMLNNHKYIIYALIFHKGKTTNSGHYYTIGRKHFYDNSKEKNPSWFEYDDNIISYIESFYQIQKSNENPFLIFALLADK</sequence>
<dbReference type="OMA" id="NCETQAR"/>
<dbReference type="PANTHER" id="PTHR24006">
    <property type="entry name" value="UBIQUITIN CARBOXYL-TERMINAL HYDROLASE"/>
    <property type="match status" value="1"/>
</dbReference>
<protein>
    <recommendedName>
        <fullName evidence="2">USP domain-containing protein</fullName>
    </recommendedName>
</protein>
<dbReference type="Gene3D" id="3.90.70.10">
    <property type="entry name" value="Cysteine proteinases"/>
    <property type="match status" value="1"/>
</dbReference>
<reference evidence="3 4" key="1">
    <citation type="submission" date="2019-09" db="EMBL/GenBank/DDBJ databases">
        <title>Consistent, comparative and evidence-based genome assembly and annotation for Cryptosporidium parvum, C. hominis and C. tyzzeri.</title>
        <authorList>
            <person name="Baptista R.P."/>
            <person name="Li Y."/>
            <person name="Sateriale A."/>
            <person name="Ansell B."/>
            <person name="Jex A."/>
            <person name="Sanders M."/>
            <person name="Brooks K."/>
            <person name="Tracey A."/>
            <person name="Berriman M."/>
            <person name="Striepen B."/>
            <person name="Cotton J.A."/>
            <person name="Kissinger J.C."/>
        </authorList>
    </citation>
    <scope>NUCLEOTIDE SEQUENCE [LARGE SCALE GENOMIC DNA]</scope>
    <source>
        <strain evidence="3 4">IOWA-ATCC</strain>
    </source>
</reference>
<dbReference type="InterPro" id="IPR028889">
    <property type="entry name" value="USP"/>
</dbReference>
<dbReference type="PROSITE" id="PS50235">
    <property type="entry name" value="USP_3"/>
    <property type="match status" value="1"/>
</dbReference>
<organism evidence="3 4">
    <name type="scientific">Cryptosporidium parvum</name>
    <dbReference type="NCBI Taxonomy" id="5807"/>
    <lineage>
        <taxon>Eukaryota</taxon>
        <taxon>Sar</taxon>
        <taxon>Alveolata</taxon>
        <taxon>Apicomplexa</taxon>
        <taxon>Conoidasida</taxon>
        <taxon>Coccidia</taxon>
        <taxon>Eucoccidiorida</taxon>
        <taxon>Eimeriorina</taxon>
        <taxon>Cryptosporidiidae</taxon>
        <taxon>Cryptosporidium</taxon>
    </lineage>
</organism>
<evidence type="ECO:0000259" key="2">
    <source>
        <dbReference type="PROSITE" id="PS50235"/>
    </source>
</evidence>
<evidence type="ECO:0000313" key="4">
    <source>
        <dbReference type="Proteomes" id="UP000593906"/>
    </source>
</evidence>
<dbReference type="EMBL" id="CP044416">
    <property type="protein sequence ID" value="QOY40816.1"/>
    <property type="molecule type" value="Genomic_DNA"/>
</dbReference>
<dbReference type="InterPro" id="IPR050164">
    <property type="entry name" value="Peptidase_C19"/>
</dbReference>
<accession>A0A7S7LGH6</accession>
<dbReference type="InterPro" id="IPR018200">
    <property type="entry name" value="USP_CS"/>
</dbReference>
<dbReference type="InterPro" id="IPR001394">
    <property type="entry name" value="Peptidase_C19_UCH"/>
</dbReference>
<feature type="region of interest" description="Disordered" evidence="1">
    <location>
        <begin position="1"/>
        <end position="20"/>
    </location>
</feature>
<evidence type="ECO:0000313" key="3">
    <source>
        <dbReference type="EMBL" id="QOY40816.1"/>
    </source>
</evidence>
<dbReference type="GO" id="GO:0005634">
    <property type="term" value="C:nucleus"/>
    <property type="evidence" value="ECO:0007669"/>
    <property type="project" value="TreeGrafter"/>
</dbReference>
<dbReference type="VEuPathDB" id="CryptoDB:CPATCC_0010800"/>
<dbReference type="PROSITE" id="PS00972">
    <property type="entry name" value="USP_1"/>
    <property type="match status" value="1"/>
</dbReference>
<dbReference type="GO" id="GO:0016579">
    <property type="term" value="P:protein deubiquitination"/>
    <property type="evidence" value="ECO:0007669"/>
    <property type="project" value="InterPro"/>
</dbReference>
<dbReference type="GO" id="GO:0005829">
    <property type="term" value="C:cytosol"/>
    <property type="evidence" value="ECO:0007669"/>
    <property type="project" value="TreeGrafter"/>
</dbReference>
<gene>
    <name evidence="3" type="ORF">CPATCC_003709</name>
</gene>
<dbReference type="InterPro" id="IPR038765">
    <property type="entry name" value="Papain-like_cys_pep_sf"/>
</dbReference>